<proteinExistence type="predicted"/>
<evidence type="ECO:0008006" key="3">
    <source>
        <dbReference type="Google" id="ProtNLM"/>
    </source>
</evidence>
<evidence type="ECO:0000313" key="2">
    <source>
        <dbReference type="Proteomes" id="UP001152321"/>
    </source>
</evidence>
<evidence type="ECO:0000313" key="1">
    <source>
        <dbReference type="EMBL" id="MDG0816252.1"/>
    </source>
</evidence>
<dbReference type="EMBL" id="JANRMI010000002">
    <property type="protein sequence ID" value="MDG0816252.1"/>
    <property type="molecule type" value="Genomic_DNA"/>
</dbReference>
<name>A0ABT6DHG3_9BACT</name>
<comment type="caution">
    <text evidence="1">The sequence shown here is derived from an EMBL/GenBank/DDBJ whole genome shotgun (WGS) entry which is preliminary data.</text>
</comment>
<keyword evidence="2" id="KW-1185">Reference proteome</keyword>
<dbReference type="RefSeq" id="WP_277577729.1">
    <property type="nucleotide sequence ID" value="NZ_JANRMI010000002.1"/>
</dbReference>
<reference evidence="1" key="1">
    <citation type="submission" date="2022-08" db="EMBL/GenBank/DDBJ databases">
        <title>Novel Bdellovibrio Species Isolated from Svalbard: Designation Bdellovibrio svalbardensis.</title>
        <authorList>
            <person name="Mitchell R.J."/>
            <person name="Choi S.Y."/>
        </authorList>
    </citation>
    <scope>NUCLEOTIDE SEQUENCE</scope>
    <source>
        <strain evidence="1">PAP01</strain>
    </source>
</reference>
<dbReference type="Proteomes" id="UP001152321">
    <property type="component" value="Unassembled WGS sequence"/>
</dbReference>
<organism evidence="1 2">
    <name type="scientific">Bdellovibrio svalbardensis</name>
    <dbReference type="NCBI Taxonomy" id="2972972"/>
    <lineage>
        <taxon>Bacteria</taxon>
        <taxon>Pseudomonadati</taxon>
        <taxon>Bdellovibrionota</taxon>
        <taxon>Bdellovibrionia</taxon>
        <taxon>Bdellovibrionales</taxon>
        <taxon>Pseudobdellovibrionaceae</taxon>
        <taxon>Bdellovibrio</taxon>
    </lineage>
</organism>
<sequence>MELKMAKTAKASKAAIYNIEETIKSLMLIDFVQIMASKIDGDRNRAAKTLAKIEPEKYAYDDSTSIYKDHLQQHEPNFAGTMYVKSIDSLNYYLSAILTEVFQSNPIMLKDKSQISLETVLSFPDLKKLHNHIVHQKIQSLFYKNTNAIFIELGDKWGIKPLDEEKIKYISDCNQIRNIIVHNSGKINDLFRKRISAPEKYKDLEYINFTFNDAKEELEKHVNIVSQMDRYLIKKFPIKTNPIPVRAISKRWIDVPPFKLPSVRGNGKKPTTKQRK</sequence>
<protein>
    <recommendedName>
        <fullName evidence="3">RiboL-PSP-HEPN domain-containing protein</fullName>
    </recommendedName>
</protein>
<accession>A0ABT6DHG3</accession>
<gene>
    <name evidence="1" type="ORF">NWE73_07745</name>
</gene>